<dbReference type="PANTHER" id="PTHR43706:SF47">
    <property type="entry name" value="EXTERNAL NADH-UBIQUINONE OXIDOREDUCTASE 1, MITOCHONDRIAL-RELATED"/>
    <property type="match status" value="1"/>
</dbReference>
<dbReference type="InterPro" id="IPR045024">
    <property type="entry name" value="NDH-2"/>
</dbReference>
<keyword evidence="6" id="KW-0560">Oxidoreductase</keyword>
<evidence type="ECO:0000256" key="4">
    <source>
        <dbReference type="ARBA" id="ARBA00022827"/>
    </source>
</evidence>
<keyword evidence="4" id="KW-0274">FAD</keyword>
<dbReference type="InterPro" id="IPR036188">
    <property type="entry name" value="FAD/NAD-bd_sf"/>
</dbReference>
<evidence type="ECO:0000256" key="7">
    <source>
        <dbReference type="ARBA" id="ARBA00023027"/>
    </source>
</evidence>
<feature type="transmembrane region" description="Helical" evidence="9">
    <location>
        <begin position="375"/>
        <end position="395"/>
    </location>
</feature>
<comment type="similarity">
    <text evidence="1">Belongs to the NADH dehydrogenase family.</text>
</comment>
<gene>
    <name evidence="12" type="ORF">DW888_12720</name>
</gene>
<dbReference type="Pfam" id="PF07992">
    <property type="entry name" value="Pyr_redox_2"/>
    <property type="match status" value="1"/>
</dbReference>
<keyword evidence="5" id="KW-0809">Transit peptide</keyword>
<keyword evidence="9" id="KW-0472">Membrane</keyword>
<reference evidence="12 13" key="1">
    <citation type="submission" date="2018-08" db="EMBL/GenBank/DDBJ databases">
        <title>A genome reference for cultivated species of the human gut microbiota.</title>
        <authorList>
            <person name="Zou Y."/>
            <person name="Xue W."/>
            <person name="Luo G."/>
        </authorList>
    </citation>
    <scope>NUCLEOTIDE SEQUENCE [LARGE SCALE GENOMIC DNA]</scope>
    <source>
        <strain evidence="12 13">AM40-30BH</strain>
    </source>
</reference>
<protein>
    <recommendedName>
        <fullName evidence="2">NADH:ubiquinone reductase (non-electrogenic)</fullName>
        <ecNumber evidence="2">1.6.5.9</ecNumber>
    </recommendedName>
</protein>
<dbReference type="PRINTS" id="PR00368">
    <property type="entry name" value="FADPNR"/>
</dbReference>
<evidence type="ECO:0000256" key="6">
    <source>
        <dbReference type="ARBA" id="ARBA00023002"/>
    </source>
</evidence>
<dbReference type="Pfam" id="PF22366">
    <property type="entry name" value="NDH2_C"/>
    <property type="match status" value="1"/>
</dbReference>
<keyword evidence="9" id="KW-0812">Transmembrane</keyword>
<dbReference type="GO" id="GO:0050136">
    <property type="term" value="F:NADH dehydrogenase (quinone) (non-electrogenic) activity"/>
    <property type="evidence" value="ECO:0007669"/>
    <property type="project" value="UniProtKB-EC"/>
</dbReference>
<evidence type="ECO:0000256" key="2">
    <source>
        <dbReference type="ARBA" id="ARBA00012637"/>
    </source>
</evidence>
<evidence type="ECO:0000256" key="8">
    <source>
        <dbReference type="ARBA" id="ARBA00047599"/>
    </source>
</evidence>
<accession>A0A413VLP1</accession>
<dbReference type="EMBL" id="QSGO01000009">
    <property type="protein sequence ID" value="RHB34404.1"/>
    <property type="molecule type" value="Genomic_DNA"/>
</dbReference>
<dbReference type="RefSeq" id="WP_002560265.1">
    <property type="nucleotide sequence ID" value="NZ_CABJFV010000009.1"/>
</dbReference>
<evidence type="ECO:0000259" key="11">
    <source>
        <dbReference type="Pfam" id="PF22366"/>
    </source>
</evidence>
<sequence length="432" mass="48645">MMNKIDIPDKGKRKRVVIVGGGFGGLKLARKLKNDNFQIVLLDKNNYHLFQPLLYQVATAGIEPSAISFPFRKIFKKRKYFHIRICEAQRVIPEQNILETSIGAIEYDYLVIATGCYTNYFGNDKMALHTMSLKTTAEALYNRNQVLESFEKAQNTSNLKEREKLMTFIIVGGGATGIELSGALAEMRKFILPQDYPDLDIEQMRIVLIDAGPRLLSAFSEKSSTEVQDYLAKKGVEIKVDSKVVDYENDLLTLGDGTAIPSTNIYWVAGVKANSIEGLPQDAYGPGNRLNVDVFNKVTGTNNVFAIGDTALMISEDYPRGHPQVVQPAIQQAKLLVQNLNNIEKGLPLKPFVYHNKGSMATVGRNNAIVELKNIRFGGFPAWAVWLFIHLMSIVGVKNRLFIFIDWMWSYFTYDPSLRLIIKPVKRVKPKK</sequence>
<keyword evidence="3" id="KW-0285">Flavoprotein</keyword>
<organism evidence="12 13">
    <name type="scientific">Bacteroides nordii</name>
    <dbReference type="NCBI Taxonomy" id="291645"/>
    <lineage>
        <taxon>Bacteria</taxon>
        <taxon>Pseudomonadati</taxon>
        <taxon>Bacteroidota</taxon>
        <taxon>Bacteroidia</taxon>
        <taxon>Bacteroidales</taxon>
        <taxon>Bacteroidaceae</taxon>
        <taxon>Bacteroides</taxon>
    </lineage>
</organism>
<evidence type="ECO:0000313" key="13">
    <source>
        <dbReference type="Proteomes" id="UP000284379"/>
    </source>
</evidence>
<evidence type="ECO:0000259" key="10">
    <source>
        <dbReference type="Pfam" id="PF07992"/>
    </source>
</evidence>
<evidence type="ECO:0000256" key="9">
    <source>
        <dbReference type="SAM" id="Phobius"/>
    </source>
</evidence>
<dbReference type="InterPro" id="IPR023753">
    <property type="entry name" value="FAD/NAD-binding_dom"/>
</dbReference>
<feature type="domain" description="External alternative NADH-ubiquinone oxidoreductase-like C-terminal" evidence="11">
    <location>
        <begin position="357"/>
        <end position="412"/>
    </location>
</feature>
<feature type="domain" description="FAD/NAD(P)-binding" evidence="10">
    <location>
        <begin position="15"/>
        <end position="333"/>
    </location>
</feature>
<dbReference type="EC" id="1.6.5.9" evidence="2"/>
<evidence type="ECO:0000256" key="5">
    <source>
        <dbReference type="ARBA" id="ARBA00022946"/>
    </source>
</evidence>
<comment type="catalytic activity">
    <reaction evidence="8">
        <text>a quinone + NADH + H(+) = a quinol + NAD(+)</text>
        <dbReference type="Rhea" id="RHEA:46160"/>
        <dbReference type="ChEBI" id="CHEBI:15378"/>
        <dbReference type="ChEBI" id="CHEBI:24646"/>
        <dbReference type="ChEBI" id="CHEBI:57540"/>
        <dbReference type="ChEBI" id="CHEBI:57945"/>
        <dbReference type="ChEBI" id="CHEBI:132124"/>
        <dbReference type="EC" id="1.6.5.9"/>
    </reaction>
</comment>
<proteinExistence type="inferred from homology"/>
<comment type="caution">
    <text evidence="12">The sequence shown here is derived from an EMBL/GenBank/DDBJ whole genome shotgun (WGS) entry which is preliminary data.</text>
</comment>
<dbReference type="Gene3D" id="3.50.50.100">
    <property type="match status" value="1"/>
</dbReference>
<dbReference type="Proteomes" id="UP000284379">
    <property type="component" value="Unassembled WGS sequence"/>
</dbReference>
<dbReference type="SUPFAM" id="SSF51905">
    <property type="entry name" value="FAD/NAD(P)-binding domain"/>
    <property type="match status" value="2"/>
</dbReference>
<keyword evidence="7" id="KW-0520">NAD</keyword>
<evidence type="ECO:0000256" key="3">
    <source>
        <dbReference type="ARBA" id="ARBA00022630"/>
    </source>
</evidence>
<keyword evidence="9" id="KW-1133">Transmembrane helix</keyword>
<dbReference type="AlphaFoldDB" id="A0A413VLP1"/>
<dbReference type="PANTHER" id="PTHR43706">
    <property type="entry name" value="NADH DEHYDROGENASE"/>
    <property type="match status" value="1"/>
</dbReference>
<evidence type="ECO:0000256" key="1">
    <source>
        <dbReference type="ARBA" id="ARBA00005272"/>
    </source>
</evidence>
<name>A0A413VLP1_9BACE</name>
<dbReference type="InterPro" id="IPR054585">
    <property type="entry name" value="NDH2-like_C"/>
</dbReference>
<evidence type="ECO:0000313" key="12">
    <source>
        <dbReference type="EMBL" id="RHB34404.1"/>
    </source>
</evidence>
<dbReference type="PRINTS" id="PR00411">
    <property type="entry name" value="PNDRDTASEI"/>
</dbReference>